<dbReference type="Proteomes" id="UP000316238">
    <property type="component" value="Unassembled WGS sequence"/>
</dbReference>
<organism evidence="3 4">
    <name type="scientific">Candidatus Electronema aureum</name>
    <dbReference type="NCBI Taxonomy" id="2005002"/>
    <lineage>
        <taxon>Bacteria</taxon>
        <taxon>Pseudomonadati</taxon>
        <taxon>Thermodesulfobacteriota</taxon>
        <taxon>Desulfobulbia</taxon>
        <taxon>Desulfobulbales</taxon>
        <taxon>Desulfobulbaceae</taxon>
        <taxon>Candidatus Electronema</taxon>
    </lineage>
</organism>
<dbReference type="AlphaFoldDB" id="A0A521G132"/>
<feature type="transmembrane region" description="Helical" evidence="2">
    <location>
        <begin position="56"/>
        <end position="76"/>
    </location>
</feature>
<evidence type="ECO:0000313" key="3">
    <source>
        <dbReference type="EMBL" id="TAA74715.1"/>
    </source>
</evidence>
<keyword evidence="1" id="KW-0175">Coiled coil</keyword>
<feature type="transmembrane region" description="Helical" evidence="2">
    <location>
        <begin position="32"/>
        <end position="50"/>
    </location>
</feature>
<keyword evidence="2" id="KW-0472">Membrane</keyword>
<proteinExistence type="predicted"/>
<evidence type="ECO:0000256" key="1">
    <source>
        <dbReference type="SAM" id="Coils"/>
    </source>
</evidence>
<gene>
    <name evidence="3" type="ORF">CDV28_11928</name>
</gene>
<accession>A0A521G132</accession>
<keyword evidence="2" id="KW-0812">Transmembrane</keyword>
<name>A0A521G132_9BACT</name>
<feature type="coiled-coil region" evidence="1">
    <location>
        <begin position="212"/>
        <end position="242"/>
    </location>
</feature>
<dbReference type="EMBL" id="NQJD01000019">
    <property type="protein sequence ID" value="TAA74715.1"/>
    <property type="molecule type" value="Genomic_DNA"/>
</dbReference>
<keyword evidence="2" id="KW-1133">Transmembrane helix</keyword>
<keyword evidence="4" id="KW-1185">Reference proteome</keyword>
<protein>
    <submittedName>
        <fullName evidence="3">Uncharacterized protein</fullName>
    </submittedName>
</protein>
<comment type="caution">
    <text evidence="3">The sequence shown here is derived from an EMBL/GenBank/DDBJ whole genome shotgun (WGS) entry which is preliminary data.</text>
</comment>
<reference evidence="3" key="1">
    <citation type="submission" date="2017-07" db="EMBL/GenBank/DDBJ databases">
        <title>The cable genome - Insights into the physiology and evolution of filamentous bacteria capable of sulfide oxidation via long distance electron transfer.</title>
        <authorList>
            <person name="Thorup C."/>
            <person name="Bjerg J.T."/>
            <person name="Schreiber L."/>
            <person name="Nielsen L.P."/>
            <person name="Kjeldsen K.U."/>
            <person name="Boesen T."/>
            <person name="Boggild A."/>
            <person name="Meysman F."/>
            <person name="Geelhoed J."/>
            <person name="Schramm A."/>
        </authorList>
    </citation>
    <scope>NUCLEOTIDE SEQUENCE [LARGE SCALE GENOMIC DNA]</scope>
    <source>
        <strain evidence="3">GS</strain>
    </source>
</reference>
<sequence length="277" mass="30667">MQSTPPSPPKLQDFSQRAIQGHVVWQGLTHWLTLYPPALALPLGFAAYLFNTPLLYLGLLGGLTVGLGSAIVNIFFRGEALSASYLQQLVEGSQRQKAQMLEGLRRSLQQAERIAGAEAYAEQGLEQFERMRVKFDKLGSLLATRFQHGELSYGRFLGAAEQVYLGSLDTLQRIIVLLESVGGIDLDYIDKQLASIKEPTNEADRKERETLIRRSKLRCEQLERVNELLAANEEAMTALEETVVAVAAMSTNTALAQGDFEAAIAQLQQVAVRARQY</sequence>
<evidence type="ECO:0000313" key="4">
    <source>
        <dbReference type="Proteomes" id="UP000316238"/>
    </source>
</evidence>
<evidence type="ECO:0000256" key="2">
    <source>
        <dbReference type="SAM" id="Phobius"/>
    </source>
</evidence>